<feature type="binding site" evidence="5 9">
    <location>
        <position position="411"/>
    </location>
    <ligand>
        <name>substrate</name>
    </ligand>
</feature>
<gene>
    <name evidence="5 12" type="primary">hisD</name>
    <name evidence="12" type="ORF">KAR29_10875</name>
</gene>
<evidence type="ECO:0000256" key="11">
    <source>
        <dbReference type="RuleBase" id="RU004175"/>
    </source>
</evidence>
<keyword evidence="4 5" id="KW-0560">Oxidoreductase</keyword>
<dbReference type="RefSeq" id="WP_274373017.1">
    <property type="nucleotide sequence ID" value="NZ_CP072943.1"/>
</dbReference>
<comment type="cofactor">
    <cofactor evidence="5 10">
        <name>Zn(2+)</name>
        <dbReference type="ChEBI" id="CHEBI:29105"/>
    </cofactor>
    <text evidence="5 10">Binds 1 zinc ion per subunit.</text>
</comment>
<dbReference type="HAMAP" id="MF_01024">
    <property type="entry name" value="HisD"/>
    <property type="match status" value="1"/>
</dbReference>
<evidence type="ECO:0000256" key="7">
    <source>
        <dbReference type="PIRSR" id="PIRSR000099-1"/>
    </source>
</evidence>
<dbReference type="PRINTS" id="PR00083">
    <property type="entry name" value="HOLDHDRGNASE"/>
</dbReference>
<evidence type="ECO:0000313" key="12">
    <source>
        <dbReference type="EMBL" id="QTX31828.1"/>
    </source>
</evidence>
<keyword evidence="5" id="KW-0028">Amino-acid biosynthesis</keyword>
<feature type="active site" description="Proton acceptor" evidence="5 7">
    <location>
        <position position="318"/>
    </location>
</feature>
<feature type="binding site" evidence="5 8">
    <location>
        <position position="119"/>
    </location>
    <ligand>
        <name>NAD(+)</name>
        <dbReference type="ChEBI" id="CHEBI:57540"/>
    </ligand>
</feature>
<evidence type="ECO:0000256" key="4">
    <source>
        <dbReference type="ARBA" id="ARBA00023002"/>
    </source>
</evidence>
<keyword evidence="2 5" id="KW-0479">Metal-binding</keyword>
<feature type="binding site" evidence="5 9">
    <location>
        <position position="250"/>
    </location>
    <ligand>
        <name>substrate</name>
    </ligand>
</feature>
<feature type="binding site" evidence="5 9">
    <location>
        <position position="228"/>
    </location>
    <ligand>
        <name>substrate</name>
    </ligand>
</feature>
<evidence type="ECO:0000256" key="6">
    <source>
        <dbReference type="PIRNR" id="PIRNR000099"/>
    </source>
</evidence>
<evidence type="ECO:0000256" key="2">
    <source>
        <dbReference type="ARBA" id="ARBA00022723"/>
    </source>
</evidence>
<feature type="binding site" evidence="5 8">
    <location>
        <position position="205"/>
    </location>
    <ligand>
        <name>NAD(+)</name>
        <dbReference type="ChEBI" id="CHEBI:57540"/>
    </ligand>
</feature>
<evidence type="ECO:0000256" key="9">
    <source>
        <dbReference type="PIRSR" id="PIRSR000099-3"/>
    </source>
</evidence>
<dbReference type="NCBIfam" id="TIGR00069">
    <property type="entry name" value="hisD"/>
    <property type="match status" value="1"/>
</dbReference>
<dbReference type="Gene3D" id="1.20.5.1300">
    <property type="match status" value="1"/>
</dbReference>
<evidence type="ECO:0000256" key="10">
    <source>
        <dbReference type="PIRSR" id="PIRSR000099-4"/>
    </source>
</evidence>
<evidence type="ECO:0000256" key="5">
    <source>
        <dbReference type="HAMAP-Rule" id="MF_01024"/>
    </source>
</evidence>
<comment type="function">
    <text evidence="5">Catalyzes the sequential NAD-dependent oxidations of L-histidinol to L-histidinaldehyde and then to L-histidine.</text>
</comment>
<dbReference type="PANTHER" id="PTHR21256:SF2">
    <property type="entry name" value="HISTIDINE BIOSYNTHESIS TRIFUNCTIONAL PROTEIN"/>
    <property type="match status" value="1"/>
</dbReference>
<dbReference type="GO" id="GO:0051287">
    <property type="term" value="F:NAD binding"/>
    <property type="evidence" value="ECO:0007669"/>
    <property type="project" value="InterPro"/>
</dbReference>
<feature type="binding site" evidence="5 9">
    <location>
        <position position="319"/>
    </location>
    <ligand>
        <name>substrate</name>
    </ligand>
</feature>
<keyword evidence="5" id="KW-0368">Histidine biosynthesis</keyword>
<proteinExistence type="inferred from homology"/>
<protein>
    <recommendedName>
        <fullName evidence="5">Histidinol dehydrogenase</fullName>
        <shortName evidence="5">HDH</shortName>
        <ecNumber evidence="5">1.1.1.23</ecNumber>
    </recommendedName>
</protein>
<feature type="active site" description="Proton acceptor" evidence="5 7">
    <location>
        <position position="319"/>
    </location>
</feature>
<dbReference type="EMBL" id="CP072943">
    <property type="protein sequence ID" value="QTX31828.1"/>
    <property type="molecule type" value="Genomic_DNA"/>
</dbReference>
<dbReference type="KEGG" id="aram:KAR29_10875"/>
<feature type="binding site" evidence="5 9">
    <location>
        <position position="253"/>
    </location>
    <ligand>
        <name>substrate</name>
    </ligand>
</feature>
<keyword evidence="13" id="KW-1185">Reference proteome</keyword>
<keyword evidence="5 8" id="KW-0520">NAD</keyword>
<accession>A0A9Q7ALW9</accession>
<dbReference type="Proteomes" id="UP000671879">
    <property type="component" value="Chromosome"/>
</dbReference>
<evidence type="ECO:0000256" key="3">
    <source>
        <dbReference type="ARBA" id="ARBA00022833"/>
    </source>
</evidence>
<feature type="binding site" evidence="5 10">
    <location>
        <position position="253"/>
    </location>
    <ligand>
        <name>Zn(2+)</name>
        <dbReference type="ChEBI" id="CHEBI:29105"/>
    </ligand>
</feature>
<dbReference type="GO" id="GO:0008270">
    <property type="term" value="F:zinc ion binding"/>
    <property type="evidence" value="ECO:0007669"/>
    <property type="project" value="UniProtKB-UniRule"/>
</dbReference>
<evidence type="ECO:0000256" key="8">
    <source>
        <dbReference type="PIRSR" id="PIRSR000099-2"/>
    </source>
</evidence>
<dbReference type="SUPFAM" id="SSF53720">
    <property type="entry name" value="ALDH-like"/>
    <property type="match status" value="1"/>
</dbReference>
<evidence type="ECO:0000313" key="13">
    <source>
        <dbReference type="Proteomes" id="UP000671879"/>
    </source>
</evidence>
<dbReference type="AlphaFoldDB" id="A0A9Q7ALW9"/>
<feature type="binding site" evidence="5 10">
    <location>
        <position position="250"/>
    </location>
    <ligand>
        <name>Zn(2+)</name>
        <dbReference type="ChEBI" id="CHEBI:29105"/>
    </ligand>
</feature>
<reference evidence="13" key="1">
    <citation type="submission" date="2021-04" db="EMBL/GenBank/DDBJ databases">
        <title>A novel Synergistetes isolate from a pyrite-forming mixed culture.</title>
        <authorList>
            <person name="Bunk B."/>
            <person name="Sproer C."/>
            <person name="Spring S."/>
            <person name="Pester M."/>
        </authorList>
    </citation>
    <scope>NUCLEOTIDE SEQUENCE [LARGE SCALE GENOMIC DNA]</scope>
    <source>
        <strain evidence="13">J.5.4.2-T.3.5.2</strain>
    </source>
</reference>
<dbReference type="CDD" id="cd06572">
    <property type="entry name" value="Histidinol_dh"/>
    <property type="match status" value="1"/>
</dbReference>
<organism evidence="12 13">
    <name type="scientific">Aminithiophilus ramosus</name>
    <dbReference type="NCBI Taxonomy" id="3029084"/>
    <lineage>
        <taxon>Bacteria</taxon>
        <taxon>Thermotogati</taxon>
        <taxon>Synergistota</taxon>
        <taxon>Synergistia</taxon>
        <taxon>Synergistales</taxon>
        <taxon>Aminithiophilaceae</taxon>
        <taxon>Aminithiophilus</taxon>
    </lineage>
</organism>
<dbReference type="InterPro" id="IPR016161">
    <property type="entry name" value="Ald_DH/histidinol_DH"/>
</dbReference>
<dbReference type="InterPro" id="IPR022695">
    <property type="entry name" value="Histidinol_DH_monofunct"/>
</dbReference>
<comment type="similarity">
    <text evidence="1 5 6 11">Belongs to the histidinol dehydrogenase family.</text>
</comment>
<dbReference type="InterPro" id="IPR001692">
    <property type="entry name" value="Histidinol_DH_CS"/>
</dbReference>
<evidence type="ECO:0000256" key="1">
    <source>
        <dbReference type="ARBA" id="ARBA00010178"/>
    </source>
</evidence>
<name>A0A9Q7ALW9_9BACT</name>
<keyword evidence="3 5" id="KW-0862">Zinc</keyword>
<dbReference type="PIRSF" id="PIRSF000099">
    <property type="entry name" value="Histidinol_dh"/>
    <property type="match status" value="1"/>
</dbReference>
<dbReference type="GO" id="GO:0004399">
    <property type="term" value="F:histidinol dehydrogenase activity"/>
    <property type="evidence" value="ECO:0007669"/>
    <property type="project" value="UniProtKB-UniRule"/>
</dbReference>
<feature type="binding site" evidence="5 9">
    <location>
        <position position="352"/>
    </location>
    <ligand>
        <name>substrate</name>
    </ligand>
</feature>
<dbReference type="Gene3D" id="3.40.50.1980">
    <property type="entry name" value="Nitrogenase molybdenum iron protein domain"/>
    <property type="match status" value="2"/>
</dbReference>
<feature type="binding site" evidence="5 8">
    <location>
        <position position="182"/>
    </location>
    <ligand>
        <name>NAD(+)</name>
        <dbReference type="ChEBI" id="CHEBI:57540"/>
    </ligand>
</feature>
<comment type="catalytic activity">
    <reaction evidence="5">
        <text>L-histidinol + 2 NAD(+) + H2O = L-histidine + 2 NADH + 3 H(+)</text>
        <dbReference type="Rhea" id="RHEA:20641"/>
        <dbReference type="ChEBI" id="CHEBI:15377"/>
        <dbReference type="ChEBI" id="CHEBI:15378"/>
        <dbReference type="ChEBI" id="CHEBI:57540"/>
        <dbReference type="ChEBI" id="CHEBI:57595"/>
        <dbReference type="ChEBI" id="CHEBI:57699"/>
        <dbReference type="ChEBI" id="CHEBI:57945"/>
        <dbReference type="EC" id="1.1.1.23"/>
    </reaction>
</comment>
<dbReference type="PROSITE" id="PS00611">
    <property type="entry name" value="HISOL_DEHYDROGENASE"/>
    <property type="match status" value="1"/>
</dbReference>
<feature type="binding site" evidence="5 10">
    <location>
        <position position="352"/>
    </location>
    <ligand>
        <name>Zn(2+)</name>
        <dbReference type="ChEBI" id="CHEBI:29105"/>
    </ligand>
</feature>
<sequence>MRVMKEARPLETEEARELYGTVAKIVDDVRVRGDEALLEYGRRFDGSTRTALRVTAEEVGRARSEVDADLLQALEKAAENIRSFALRQRETLTDLPERENGPGVFLGQRVLPVDSCCCYVPGGSYPLVSTALMLAIPAAVAGVPRRCAASPVMKGTDRIHPAVLCALDLAGVTEIYAVGGAQAVAAFAWGTESISPVNLIVGPGNRYVTEAKRQCYGRVGIDFIAGPSEVLILADDRADPTRLAADLLAQAEHDVNARSVLVTTSERLGKEVEEEVERQLAGLSTSAVARLSWENNGEILLVDSPEEACRIANERAPEHLELDLAEAEAWVAGLRNYGSLFIGEWAAEVFGDYLSGTNHTLPTMGAARYTGGLWVGTFLRVTTFQRMTAEGASRLAPLASRIAREEGLMGHAAAAEARKLLR</sequence>
<dbReference type="EC" id="1.1.1.23" evidence="5"/>
<dbReference type="Pfam" id="PF00815">
    <property type="entry name" value="Histidinol_dh"/>
    <property type="match status" value="1"/>
</dbReference>
<dbReference type="GO" id="GO:0005829">
    <property type="term" value="C:cytosol"/>
    <property type="evidence" value="ECO:0007669"/>
    <property type="project" value="TreeGrafter"/>
</dbReference>
<feature type="binding site" evidence="5 9">
    <location>
        <position position="406"/>
    </location>
    <ligand>
        <name>substrate</name>
    </ligand>
</feature>
<dbReference type="PANTHER" id="PTHR21256">
    <property type="entry name" value="HISTIDINOL DEHYDROGENASE HDH"/>
    <property type="match status" value="1"/>
</dbReference>
<dbReference type="InterPro" id="IPR012131">
    <property type="entry name" value="Hstdl_DH"/>
</dbReference>
<feature type="binding site" evidence="5 10">
    <location>
        <position position="411"/>
    </location>
    <ligand>
        <name>Zn(2+)</name>
        <dbReference type="ChEBI" id="CHEBI:29105"/>
    </ligand>
</feature>
<dbReference type="FunFam" id="3.40.50.1980:FF:000001">
    <property type="entry name" value="Histidinol dehydrogenase"/>
    <property type="match status" value="1"/>
</dbReference>
<comment type="pathway">
    <text evidence="5">Amino-acid biosynthesis; L-histidine biosynthesis; L-histidine from 5-phospho-alpha-D-ribose 1-diphosphate: step 9/9.</text>
</comment>
<dbReference type="GO" id="GO:0000105">
    <property type="term" value="P:L-histidine biosynthetic process"/>
    <property type="evidence" value="ECO:0007669"/>
    <property type="project" value="UniProtKB-UniRule"/>
</dbReference>